<keyword evidence="3 4" id="KW-0539">Nucleus</keyword>
<dbReference type="RefSeq" id="XP_003083940.2">
    <property type="nucleotide sequence ID" value="XM_003083892.2"/>
</dbReference>
<keyword evidence="2" id="KW-0804">Transcription</keyword>
<evidence type="ECO:0000256" key="4">
    <source>
        <dbReference type="PROSITE-ProRule" id="PRU00376"/>
    </source>
</evidence>
<evidence type="ECO:0000256" key="3">
    <source>
        <dbReference type="ARBA" id="ARBA00023242"/>
    </source>
</evidence>
<dbReference type="STRING" id="70448.A0A096P8N2"/>
<dbReference type="PANTHER" id="PTHR47573:SF1">
    <property type="entry name" value="PROTEIN AF-9 HOMOLOG"/>
    <property type="match status" value="1"/>
</dbReference>
<dbReference type="OrthoDB" id="494822at2759"/>
<accession>A0A096P8N2</accession>
<dbReference type="EMBL" id="CAID01000017">
    <property type="protein sequence ID" value="CEG00603.1"/>
    <property type="molecule type" value="Genomic_DNA"/>
</dbReference>
<evidence type="ECO:0000259" key="5">
    <source>
        <dbReference type="PROSITE" id="PS51037"/>
    </source>
</evidence>
<dbReference type="Pfam" id="PF03366">
    <property type="entry name" value="YEATS"/>
    <property type="match status" value="1"/>
</dbReference>
<evidence type="ECO:0000256" key="2">
    <source>
        <dbReference type="ARBA" id="ARBA00023163"/>
    </source>
</evidence>
<dbReference type="GO" id="GO:0005634">
    <property type="term" value="C:nucleus"/>
    <property type="evidence" value="ECO:0007669"/>
    <property type="project" value="UniProtKB-SubCell"/>
</dbReference>
<proteinExistence type="predicted"/>
<dbReference type="PROSITE" id="PS51037">
    <property type="entry name" value="YEATS"/>
    <property type="match status" value="1"/>
</dbReference>
<dbReference type="InterPro" id="IPR055129">
    <property type="entry name" value="YEATS_dom"/>
</dbReference>
<dbReference type="FunCoup" id="A0A096P8N2">
    <property type="interactions" value="1759"/>
</dbReference>
<reference evidence="6 7" key="2">
    <citation type="journal article" date="2014" name="BMC Genomics">
        <title>An improved genome of the model marine alga Ostreococcus tauri unfolds by assessing Illumina de novo assemblies.</title>
        <authorList>
            <person name="Blanc-Mathieu R."/>
            <person name="Verhelst B."/>
            <person name="Derelle E."/>
            <person name="Rombauts S."/>
            <person name="Bouget F.Y."/>
            <person name="Carre I."/>
            <person name="Chateau A."/>
            <person name="Eyre-Walker A."/>
            <person name="Grimsley N."/>
            <person name="Moreau H."/>
            <person name="Piegu B."/>
            <person name="Rivals E."/>
            <person name="Schackwitz W."/>
            <person name="Van de Peer Y."/>
            <person name="Piganeau G."/>
        </authorList>
    </citation>
    <scope>NUCLEOTIDE SEQUENCE [LARGE SCALE GENOMIC DNA]</scope>
    <source>
        <strain evidence="7">OTTH 0595 / CCAP 157/2 / RCC745</strain>
    </source>
</reference>
<evidence type="ECO:0000313" key="6">
    <source>
        <dbReference type="EMBL" id="CEG00603.1"/>
    </source>
</evidence>
<dbReference type="GO" id="GO:0006355">
    <property type="term" value="P:regulation of DNA-templated transcription"/>
    <property type="evidence" value="ECO:0007669"/>
    <property type="project" value="InterPro"/>
</dbReference>
<dbReference type="Proteomes" id="UP000009170">
    <property type="component" value="Unassembled WGS sequence"/>
</dbReference>
<dbReference type="PANTHER" id="PTHR47573">
    <property type="entry name" value="PROTEIN AF-9 HOMOLOG"/>
    <property type="match status" value="1"/>
</dbReference>
<dbReference type="CDD" id="cd16910">
    <property type="entry name" value="YEATS_TFIID14_like"/>
    <property type="match status" value="1"/>
</dbReference>
<dbReference type="AlphaFoldDB" id="A0A096P8N2"/>
<dbReference type="GeneID" id="9838067"/>
<comment type="subcellular location">
    <subcellularLocation>
        <location evidence="4">Nucleus</location>
    </subcellularLocation>
</comment>
<feature type="domain" description="YEATS" evidence="5">
    <location>
        <begin position="2"/>
        <end position="150"/>
    </location>
</feature>
<evidence type="ECO:0000313" key="7">
    <source>
        <dbReference type="Proteomes" id="UP000009170"/>
    </source>
</evidence>
<reference evidence="7" key="1">
    <citation type="journal article" date="2006" name="Proc. Natl. Acad. Sci. U.S.A.">
        <title>Genome analysis of the smallest free-living eukaryote Ostreococcus tauri unveils many unique features.</title>
        <authorList>
            <person name="Derelle E."/>
            <person name="Ferraz C."/>
            <person name="Rombauts S."/>
            <person name="Rouze P."/>
            <person name="Worden A.Z."/>
            <person name="Robbens S."/>
            <person name="Partensky F."/>
            <person name="Degroeve S."/>
            <person name="Echeynie S."/>
            <person name="Cooke R."/>
            <person name="Saeys Y."/>
            <person name="Wuyts J."/>
            <person name="Jabbari K."/>
            <person name="Bowler C."/>
            <person name="Panaud O."/>
            <person name="Piegu B."/>
            <person name="Ball S.G."/>
            <person name="Ral J.-P."/>
            <person name="Bouget F.-Y."/>
            <person name="Piganeau G."/>
            <person name="De Baets B."/>
            <person name="Picard A."/>
            <person name="Delseny M."/>
            <person name="Demaille J."/>
            <person name="Van de Peer Y."/>
            <person name="Moreau H."/>
        </authorList>
    </citation>
    <scope>NUCLEOTIDE SEQUENCE [LARGE SCALE GENOMIC DNA]</scope>
    <source>
        <strain evidence="7">OTTH 0595 / CCAP 157/2 / RCC745</strain>
    </source>
</reference>
<keyword evidence="7" id="KW-1185">Reference proteome</keyword>
<dbReference type="InterPro" id="IPR038704">
    <property type="entry name" value="YEAST_sf"/>
</dbReference>
<dbReference type="InParanoid" id="A0A096P8N2"/>
<keyword evidence="1" id="KW-0805">Transcription regulation</keyword>
<organism evidence="6 7">
    <name type="scientific">Ostreococcus tauri</name>
    <name type="common">Marine green alga</name>
    <dbReference type="NCBI Taxonomy" id="70448"/>
    <lineage>
        <taxon>Eukaryota</taxon>
        <taxon>Viridiplantae</taxon>
        <taxon>Chlorophyta</taxon>
        <taxon>Mamiellophyceae</taxon>
        <taxon>Mamiellales</taxon>
        <taxon>Bathycoccaceae</taxon>
        <taxon>Ostreococcus</taxon>
    </lineage>
</organism>
<dbReference type="InterPro" id="IPR005033">
    <property type="entry name" value="YEATS"/>
</dbReference>
<protein>
    <submittedName>
        <fullName evidence="6">YEATS</fullName>
    </submittedName>
</protein>
<gene>
    <name evidence="6" type="ORF">OT_ostta17g01660</name>
</gene>
<sequence>MTPAPSTHTQAVIVGTIAYYLGKKADEYHSHRWTVYVRGVDGEDLSRCVRAVTFALHPSFDEPTRRLEHAPYEVTETGWGEFDIGVKIEFTEDSGAGFVETTTPLKLFPSAEEIAKHGQQTTKKPLIKERYEEIVFHECESGFYKRMKGQAAKKAPKSEHDAVWGSFKEKPELVSIYAAREVTRERIKVLKQQLEVLESIDANT</sequence>
<dbReference type="KEGG" id="ota:OT_ostta17g01660"/>
<evidence type="ECO:0000256" key="1">
    <source>
        <dbReference type="ARBA" id="ARBA00023015"/>
    </source>
</evidence>
<dbReference type="Gene3D" id="2.60.40.1970">
    <property type="entry name" value="YEATS domain"/>
    <property type="match status" value="1"/>
</dbReference>
<comment type="caution">
    <text evidence="6">The sequence shown here is derived from an EMBL/GenBank/DDBJ whole genome shotgun (WGS) entry which is preliminary data.</text>
</comment>
<name>A0A096P8N2_OSTTA</name>